<accession>A0A317YD97</accession>
<evidence type="ECO:0000256" key="2">
    <source>
        <dbReference type="RuleBase" id="RU367031"/>
    </source>
</evidence>
<comment type="domain">
    <text evidence="2">The PPC domain mediates interactions between AHL proteins.</text>
</comment>
<feature type="compositionally biased region" description="Low complexity" evidence="3">
    <location>
        <begin position="362"/>
        <end position="373"/>
    </location>
</feature>
<dbReference type="PANTHER" id="PTHR31500">
    <property type="entry name" value="AT-HOOK MOTIF NUCLEAR-LOCALIZED PROTEIN 9"/>
    <property type="match status" value="1"/>
</dbReference>
<dbReference type="EMBL" id="NCVQ01000001">
    <property type="protein sequence ID" value="PWZ56600.1"/>
    <property type="molecule type" value="Genomic_DNA"/>
</dbReference>
<proteinExistence type="predicted"/>
<evidence type="ECO:0000256" key="3">
    <source>
        <dbReference type="SAM" id="MobiDB-lite"/>
    </source>
</evidence>
<gene>
    <name evidence="5" type="primary">AHL10_2</name>
    <name evidence="5" type="ORF">Zm00014a_026621</name>
</gene>
<feature type="region of interest" description="Disordered" evidence="3">
    <location>
        <begin position="84"/>
        <end position="107"/>
    </location>
</feature>
<organism evidence="5">
    <name type="scientific">Zea mays</name>
    <name type="common">Maize</name>
    <dbReference type="NCBI Taxonomy" id="4577"/>
    <lineage>
        <taxon>Eukaryota</taxon>
        <taxon>Viridiplantae</taxon>
        <taxon>Streptophyta</taxon>
        <taxon>Embryophyta</taxon>
        <taxon>Tracheophyta</taxon>
        <taxon>Spermatophyta</taxon>
        <taxon>Magnoliopsida</taxon>
        <taxon>Liliopsida</taxon>
        <taxon>Poales</taxon>
        <taxon>Poaceae</taxon>
        <taxon>PACMAD clade</taxon>
        <taxon>Panicoideae</taxon>
        <taxon>Andropogonodae</taxon>
        <taxon>Andropogoneae</taxon>
        <taxon>Tripsacinae</taxon>
        <taxon>Zea</taxon>
    </lineage>
</organism>
<dbReference type="CDD" id="cd11378">
    <property type="entry name" value="DUF296"/>
    <property type="match status" value="1"/>
</dbReference>
<evidence type="ECO:0000256" key="1">
    <source>
        <dbReference type="ARBA" id="ARBA00003687"/>
    </source>
</evidence>
<comment type="function">
    <text evidence="1 2">Transcription factor that specifically binds AT-rich DNA sequences related to the nuclear matrix attachment regions (MARs).</text>
</comment>
<dbReference type="PROSITE" id="PS51742">
    <property type="entry name" value="PPC"/>
    <property type="match status" value="1"/>
</dbReference>
<dbReference type="InterPro" id="IPR005175">
    <property type="entry name" value="PPC_dom"/>
</dbReference>
<feature type="region of interest" description="Disordered" evidence="3">
    <location>
        <begin position="1"/>
        <end position="31"/>
    </location>
</feature>
<dbReference type="InterPro" id="IPR039605">
    <property type="entry name" value="AHL"/>
</dbReference>
<dbReference type="AlphaFoldDB" id="A0A317YD97"/>
<dbReference type="InterPro" id="IPR017956">
    <property type="entry name" value="AT_hook_DNA-bd_motif"/>
</dbReference>
<name>A0A317YD97_MAIZE</name>
<dbReference type="PANTHER" id="PTHR31500:SF13">
    <property type="entry name" value="AT-HOOK MOTIF NUCLEAR-LOCALIZED PROTEIN"/>
    <property type="match status" value="1"/>
</dbReference>
<dbReference type="ExpressionAtlas" id="A0A317YD97">
    <property type="expression patterns" value="baseline and differential"/>
</dbReference>
<dbReference type="Gene3D" id="3.30.1330.80">
    <property type="entry name" value="Hypothetical protein, similar to alpha- acetolactate decarboxylase, domain 2"/>
    <property type="match status" value="1"/>
</dbReference>
<keyword evidence="2" id="KW-0804">Transcription</keyword>
<comment type="caution">
    <text evidence="5">The sequence shown here is derived from an EMBL/GenBank/DDBJ whole genome shotgun (WGS) entry which is preliminary data.</text>
</comment>
<reference evidence="5" key="1">
    <citation type="journal article" date="2018" name="Nat. Genet.">
        <title>Extensive intraspecific gene order and gene structural variations between Mo17 and other maize genomes.</title>
        <authorList>
            <person name="Sun S."/>
            <person name="Zhou Y."/>
            <person name="Chen J."/>
            <person name="Shi J."/>
            <person name="Zhao H."/>
            <person name="Zhao H."/>
            <person name="Song W."/>
            <person name="Zhang M."/>
            <person name="Cui Y."/>
            <person name="Dong X."/>
            <person name="Liu H."/>
            <person name="Ma X."/>
            <person name="Jiao Y."/>
            <person name="Wang B."/>
            <person name="Wei X."/>
            <person name="Stein J.C."/>
            <person name="Glaubitz J.C."/>
            <person name="Lu F."/>
            <person name="Yu G."/>
            <person name="Liang C."/>
            <person name="Fengler K."/>
            <person name="Li B."/>
            <person name="Rafalski A."/>
            <person name="Schnable P.S."/>
            <person name="Ware D.H."/>
            <person name="Buckler E.S."/>
            <person name="Lai J."/>
        </authorList>
    </citation>
    <scope>NUCLEOTIDE SEQUENCE [LARGE SCALE GENOMIC DNA]</scope>
    <source>
        <tissue evidence="5">Seedling</tissue>
    </source>
</reference>
<protein>
    <recommendedName>
        <fullName evidence="2">AT-hook motif nuclear-localized protein</fullName>
    </recommendedName>
</protein>
<dbReference type="Pfam" id="PF03479">
    <property type="entry name" value="PCC"/>
    <property type="match status" value="1"/>
</dbReference>
<dbReference type="SMART" id="SM00384">
    <property type="entry name" value="AT_hook"/>
    <property type="match status" value="2"/>
</dbReference>
<keyword evidence="2" id="KW-0805">Transcription regulation</keyword>
<evidence type="ECO:0000313" key="5">
    <source>
        <dbReference type="EMBL" id="PWZ56600.1"/>
    </source>
</evidence>
<dbReference type="Proteomes" id="UP000251960">
    <property type="component" value="Chromosome 1"/>
</dbReference>
<dbReference type="GO" id="GO:0003680">
    <property type="term" value="F:minor groove of adenine-thymine-rich DNA binding"/>
    <property type="evidence" value="ECO:0007669"/>
    <property type="project" value="UniProtKB-UniRule"/>
</dbReference>
<keyword evidence="2" id="KW-0238">DNA-binding</keyword>
<dbReference type="SUPFAM" id="SSF117856">
    <property type="entry name" value="AF0104/ALDC/Ptd012-like"/>
    <property type="match status" value="1"/>
</dbReference>
<comment type="subcellular location">
    <subcellularLocation>
        <location evidence="2">Nucleus</location>
    </subcellularLocation>
</comment>
<feature type="region of interest" description="Disordered" evidence="3">
    <location>
        <begin position="149"/>
        <end position="169"/>
    </location>
</feature>
<sequence length="413" mass="41805">MEVRSEQGLMAGRDLFGMPKSPPAPVSGPPASAAMQSVRMAYTSDGTAVFAPMSSSAATPSYQPQGAAHGASMSAATIVGGNGAAAAPSMGEPVPKKKRGRPRKYGPDGSMALALVPVSAATGSPTTGQGSSGPFSPAGSNLTNSLLVASPDGFKKRGRPKGSTNKPRMDAAGKISTAIIYTDFKVLDRQELDLHLMLSQFKLGSVKVFSSVPVVTVILLLKANFKDVSSKIMSFSQHGPRAVCVLSANGAISNVTLRQTATSGGTVTYEGRFEILSLSGSFLLVEDGGQRSRTGGLSVSLAGPDGRVLGGGVAGLLVAASPVQIVLGSFNSGGKKEAKKHAPSAPTPAPLKVAPPTTTRMGPNSSSPPSRGGTLSESSGGAGSPPPPPLHQGMAASSSNDQPPFLSSIMPWK</sequence>
<evidence type="ECO:0000259" key="4">
    <source>
        <dbReference type="PROSITE" id="PS51742"/>
    </source>
</evidence>
<feature type="domain" description="PPC" evidence="4">
    <location>
        <begin position="209"/>
        <end position="355"/>
    </location>
</feature>
<keyword evidence="2" id="KW-0539">Nucleus</keyword>
<feature type="region of interest" description="Disordered" evidence="3">
    <location>
        <begin position="333"/>
        <end position="413"/>
    </location>
</feature>
<dbReference type="GO" id="GO:0005634">
    <property type="term" value="C:nucleus"/>
    <property type="evidence" value="ECO:0007669"/>
    <property type="project" value="UniProtKB-SubCell"/>
</dbReference>